<dbReference type="Proteomes" id="UP001216390">
    <property type="component" value="Chromosome"/>
</dbReference>
<dbReference type="EMBL" id="CP116942">
    <property type="protein sequence ID" value="WCO68521.1"/>
    <property type="molecule type" value="Genomic_DNA"/>
</dbReference>
<evidence type="ECO:0000313" key="3">
    <source>
        <dbReference type="Proteomes" id="UP001216390"/>
    </source>
</evidence>
<protein>
    <recommendedName>
        <fullName evidence="4">SGNH/GDSL hydrolase family protein</fullName>
    </recommendedName>
</protein>
<dbReference type="PROSITE" id="PS51257">
    <property type="entry name" value="PROKAR_LIPOPROTEIN"/>
    <property type="match status" value="1"/>
</dbReference>
<gene>
    <name evidence="2" type="ORF">PO878_07240</name>
</gene>
<evidence type="ECO:0000313" key="2">
    <source>
        <dbReference type="EMBL" id="WCO68521.1"/>
    </source>
</evidence>
<sequence>MTRRRARHALGAAVVAVVLATSLAGCQARPRVIVYGDSLVWESSREITQWAASRGWDVTIRQRFGGAPCSFFSQMRADRASRPDEVILSFAGNPSYLEPCVGADVTASYRAQMREVKRIWTGSGTEVTWAEVPFVPAAESEPAQQAMRVESHRQGLKVIDAGRYVTPDGVYVWTQPCMAGERCIGSQLSPSVPPGRNIVRANDRTHFCPGPGHGLDPCPVYSSGSWRYARALTEALVS</sequence>
<dbReference type="RefSeq" id="WP_272738037.1">
    <property type="nucleotide sequence ID" value="NZ_CP116942.1"/>
</dbReference>
<keyword evidence="1" id="KW-0732">Signal</keyword>
<dbReference type="AlphaFoldDB" id="A0AAE9Y9X6"/>
<dbReference type="KEGG" id="ima:PO878_07240"/>
<accession>A0AAE9Y9X6</accession>
<evidence type="ECO:0008006" key="4">
    <source>
        <dbReference type="Google" id="ProtNLM"/>
    </source>
</evidence>
<proteinExistence type="predicted"/>
<feature type="chain" id="PRO_5042128041" description="SGNH/GDSL hydrolase family protein" evidence="1">
    <location>
        <begin position="25"/>
        <end position="238"/>
    </location>
</feature>
<organism evidence="2 3">
    <name type="scientific">Iamia majanohamensis</name>
    <dbReference type="NCBI Taxonomy" id="467976"/>
    <lineage>
        <taxon>Bacteria</taxon>
        <taxon>Bacillati</taxon>
        <taxon>Actinomycetota</taxon>
        <taxon>Acidimicrobiia</taxon>
        <taxon>Acidimicrobiales</taxon>
        <taxon>Iamiaceae</taxon>
        <taxon>Iamia</taxon>
    </lineage>
</organism>
<reference evidence="2" key="1">
    <citation type="submission" date="2023-01" db="EMBL/GenBank/DDBJ databases">
        <title>The diversity of Class Acidimicrobiia in South China Sea sediment environments and the proposal of Iamia marina sp. nov., a novel species of the genus Iamia.</title>
        <authorList>
            <person name="He Y."/>
            <person name="Tian X."/>
        </authorList>
    </citation>
    <scope>NUCLEOTIDE SEQUENCE</scope>
    <source>
        <strain evidence="2">DSM 19957</strain>
    </source>
</reference>
<evidence type="ECO:0000256" key="1">
    <source>
        <dbReference type="SAM" id="SignalP"/>
    </source>
</evidence>
<feature type="signal peptide" evidence="1">
    <location>
        <begin position="1"/>
        <end position="24"/>
    </location>
</feature>
<keyword evidence="3" id="KW-1185">Reference proteome</keyword>
<name>A0AAE9Y9X6_9ACTN</name>